<dbReference type="AlphaFoldDB" id="A0A2N5XTF0"/>
<dbReference type="PROSITE" id="PS50949">
    <property type="entry name" value="HTH_GNTR"/>
    <property type="match status" value="1"/>
</dbReference>
<name>A0A2N5XTF0_9HYPH</name>
<dbReference type="InterPro" id="IPR008920">
    <property type="entry name" value="TF_FadR/GntR_C"/>
</dbReference>
<dbReference type="InterPro" id="IPR011711">
    <property type="entry name" value="GntR_C"/>
</dbReference>
<keyword evidence="6" id="KW-1185">Reference proteome</keyword>
<proteinExistence type="predicted"/>
<dbReference type="Pfam" id="PF07729">
    <property type="entry name" value="FCD"/>
    <property type="match status" value="1"/>
</dbReference>
<keyword evidence="3" id="KW-0804">Transcription</keyword>
<feature type="domain" description="HTH gntR-type" evidence="4">
    <location>
        <begin position="12"/>
        <end position="80"/>
    </location>
</feature>
<organism evidence="5 6">
    <name type="scientific">Cohaesibacter celericrescens</name>
    <dbReference type="NCBI Taxonomy" id="2067669"/>
    <lineage>
        <taxon>Bacteria</taxon>
        <taxon>Pseudomonadati</taxon>
        <taxon>Pseudomonadota</taxon>
        <taxon>Alphaproteobacteria</taxon>
        <taxon>Hyphomicrobiales</taxon>
        <taxon>Cohaesibacteraceae</taxon>
    </lineage>
</organism>
<keyword evidence="2" id="KW-0238">DNA-binding</keyword>
<evidence type="ECO:0000256" key="1">
    <source>
        <dbReference type="ARBA" id="ARBA00023015"/>
    </source>
</evidence>
<keyword evidence="1" id="KW-0805">Transcription regulation</keyword>
<evidence type="ECO:0000313" key="6">
    <source>
        <dbReference type="Proteomes" id="UP000234881"/>
    </source>
</evidence>
<protein>
    <submittedName>
        <fullName evidence="5">FadR family transcriptional regulator</fullName>
    </submittedName>
</protein>
<dbReference type="Gene3D" id="1.10.10.10">
    <property type="entry name" value="Winged helix-like DNA-binding domain superfamily/Winged helix DNA-binding domain"/>
    <property type="match status" value="1"/>
</dbReference>
<dbReference type="SMART" id="SM00345">
    <property type="entry name" value="HTH_GNTR"/>
    <property type="match status" value="1"/>
</dbReference>
<dbReference type="CDD" id="cd07377">
    <property type="entry name" value="WHTH_GntR"/>
    <property type="match status" value="1"/>
</dbReference>
<dbReference type="Gene3D" id="1.20.120.530">
    <property type="entry name" value="GntR ligand-binding domain-like"/>
    <property type="match status" value="1"/>
</dbReference>
<dbReference type="InterPro" id="IPR036388">
    <property type="entry name" value="WH-like_DNA-bd_sf"/>
</dbReference>
<evidence type="ECO:0000256" key="3">
    <source>
        <dbReference type="ARBA" id="ARBA00023163"/>
    </source>
</evidence>
<evidence type="ECO:0000313" key="5">
    <source>
        <dbReference type="EMBL" id="PLW77806.1"/>
    </source>
</evidence>
<sequence length="247" mass="26902">MAGDASIKDQNGSLSGRTVAEIEQLISGRNLVSGDRLPTVQELSNRIGVSLSVVREAIATLKARGILSTRQGAGIFVSTPKPSESLGSVFGDLSQVSSVVEALELRLAVEVEAAGLAAARHSMAQESRIFEAFSGIQKAMDEHQTGEAEDFRFHIAIAEATNNRRFVDFLVQLGNAMIPRSKLGTLPATKEEQAAYLMQLQKEHQAIVAAIVAKNPEAAREAMRFHLSQSRDRYHEIIRSQRMFSEA</sequence>
<dbReference type="PRINTS" id="PR00035">
    <property type="entry name" value="HTHGNTR"/>
</dbReference>
<dbReference type="InterPro" id="IPR000524">
    <property type="entry name" value="Tscrpt_reg_HTH_GntR"/>
</dbReference>
<evidence type="ECO:0000256" key="2">
    <source>
        <dbReference type="ARBA" id="ARBA00023125"/>
    </source>
</evidence>
<dbReference type="GO" id="GO:0003700">
    <property type="term" value="F:DNA-binding transcription factor activity"/>
    <property type="evidence" value="ECO:0007669"/>
    <property type="project" value="InterPro"/>
</dbReference>
<dbReference type="EMBL" id="PKUQ01000014">
    <property type="protein sequence ID" value="PLW77806.1"/>
    <property type="molecule type" value="Genomic_DNA"/>
</dbReference>
<dbReference type="GO" id="GO:0003677">
    <property type="term" value="F:DNA binding"/>
    <property type="evidence" value="ECO:0007669"/>
    <property type="project" value="UniProtKB-KW"/>
</dbReference>
<dbReference type="InterPro" id="IPR036390">
    <property type="entry name" value="WH_DNA-bd_sf"/>
</dbReference>
<dbReference type="SMART" id="SM00895">
    <property type="entry name" value="FCD"/>
    <property type="match status" value="1"/>
</dbReference>
<comment type="caution">
    <text evidence="5">The sequence shown here is derived from an EMBL/GenBank/DDBJ whole genome shotgun (WGS) entry which is preliminary data.</text>
</comment>
<dbReference type="SUPFAM" id="SSF46785">
    <property type="entry name" value="Winged helix' DNA-binding domain"/>
    <property type="match status" value="1"/>
</dbReference>
<dbReference type="SUPFAM" id="SSF48008">
    <property type="entry name" value="GntR ligand-binding domain-like"/>
    <property type="match status" value="1"/>
</dbReference>
<accession>A0A2N5XTF0</accession>
<dbReference type="PANTHER" id="PTHR43537">
    <property type="entry name" value="TRANSCRIPTIONAL REGULATOR, GNTR FAMILY"/>
    <property type="match status" value="1"/>
</dbReference>
<dbReference type="PANTHER" id="PTHR43537:SF5">
    <property type="entry name" value="UXU OPERON TRANSCRIPTIONAL REGULATOR"/>
    <property type="match status" value="1"/>
</dbReference>
<dbReference type="Pfam" id="PF00392">
    <property type="entry name" value="GntR"/>
    <property type="match status" value="1"/>
</dbReference>
<dbReference type="Proteomes" id="UP000234881">
    <property type="component" value="Unassembled WGS sequence"/>
</dbReference>
<reference evidence="5 6" key="1">
    <citation type="submission" date="2018-01" db="EMBL/GenBank/DDBJ databases">
        <title>The draft genome sequence of Cohaesibacter sp. H1304.</title>
        <authorList>
            <person name="Wang N.-N."/>
            <person name="Du Z.-J."/>
        </authorList>
    </citation>
    <scope>NUCLEOTIDE SEQUENCE [LARGE SCALE GENOMIC DNA]</scope>
    <source>
        <strain evidence="5 6">H1304</strain>
    </source>
</reference>
<gene>
    <name evidence="5" type="ORF">C0081_07370</name>
</gene>
<evidence type="ECO:0000259" key="4">
    <source>
        <dbReference type="PROSITE" id="PS50949"/>
    </source>
</evidence>